<reference evidence="1 2" key="1">
    <citation type="submission" date="2024-04" db="EMBL/GenBank/DDBJ databases">
        <title>draft genome sequnece of Paenibacillus filicis.</title>
        <authorList>
            <person name="Kim D.-U."/>
        </authorList>
    </citation>
    <scope>NUCLEOTIDE SEQUENCE [LARGE SCALE GENOMIC DNA]</scope>
    <source>
        <strain evidence="1 2">KACC14197</strain>
    </source>
</reference>
<comment type="caution">
    <text evidence="1">The sequence shown here is derived from an EMBL/GenBank/DDBJ whole genome shotgun (WGS) entry which is preliminary data.</text>
</comment>
<keyword evidence="2" id="KW-1185">Reference proteome</keyword>
<evidence type="ECO:0000313" key="1">
    <source>
        <dbReference type="EMBL" id="MEK8132235.1"/>
    </source>
</evidence>
<dbReference type="Proteomes" id="UP001469365">
    <property type="component" value="Unassembled WGS sequence"/>
</dbReference>
<protein>
    <submittedName>
        <fullName evidence="1">Uncharacterized protein</fullName>
    </submittedName>
</protein>
<dbReference type="EMBL" id="JBBPCC010000027">
    <property type="protein sequence ID" value="MEK8132235.1"/>
    <property type="molecule type" value="Genomic_DNA"/>
</dbReference>
<sequence length="52" mass="5726">MSKLVTLCLLVVLVFGIAVFIFRPGPGGIQAQLRDGHSTMTQKIRSFDYVSN</sequence>
<proteinExistence type="predicted"/>
<organism evidence="1 2">
    <name type="scientific">Paenibacillus filicis</name>
    <dbReference type="NCBI Taxonomy" id="669464"/>
    <lineage>
        <taxon>Bacteria</taxon>
        <taxon>Bacillati</taxon>
        <taxon>Bacillota</taxon>
        <taxon>Bacilli</taxon>
        <taxon>Bacillales</taxon>
        <taxon>Paenibacillaceae</taxon>
        <taxon>Paenibacillus</taxon>
    </lineage>
</organism>
<dbReference type="RefSeq" id="WP_341419360.1">
    <property type="nucleotide sequence ID" value="NZ_JBBPCC010000027.1"/>
</dbReference>
<evidence type="ECO:0000313" key="2">
    <source>
        <dbReference type="Proteomes" id="UP001469365"/>
    </source>
</evidence>
<name>A0ABU9DTN5_9BACL</name>
<accession>A0ABU9DTN5</accession>
<gene>
    <name evidence="1" type="ORF">WMW72_30485</name>
</gene>